<evidence type="ECO:0000259" key="1">
    <source>
        <dbReference type="PROSITE" id="PS50943"/>
    </source>
</evidence>
<dbReference type="Gene3D" id="1.10.260.40">
    <property type="entry name" value="lambda repressor-like DNA-binding domains"/>
    <property type="match status" value="1"/>
</dbReference>
<keyword evidence="3" id="KW-1185">Reference proteome</keyword>
<dbReference type="InterPro" id="IPR001387">
    <property type="entry name" value="Cro/C1-type_HTH"/>
</dbReference>
<dbReference type="InterPro" id="IPR043917">
    <property type="entry name" value="DUF5753"/>
</dbReference>
<evidence type="ECO:0000313" key="3">
    <source>
        <dbReference type="Proteomes" id="UP001431313"/>
    </source>
</evidence>
<accession>A0ABT2CR07</accession>
<feature type="domain" description="HTH cro/C1-type" evidence="1">
    <location>
        <begin position="24"/>
        <end position="77"/>
    </location>
</feature>
<comment type="caution">
    <text evidence="2">The sequence shown here is derived from an EMBL/GenBank/DDBJ whole genome shotgun (WGS) entry which is preliminary data.</text>
</comment>
<dbReference type="Pfam" id="PF13560">
    <property type="entry name" value="HTH_31"/>
    <property type="match status" value="1"/>
</dbReference>
<protein>
    <submittedName>
        <fullName evidence="2">Helix-turn-helix transcriptional regulator</fullName>
    </submittedName>
</protein>
<proteinExistence type="predicted"/>
<reference evidence="2" key="1">
    <citation type="submission" date="2022-08" db="EMBL/GenBank/DDBJ databases">
        <authorList>
            <person name="Somphong A."/>
            <person name="Phongsopitanun W."/>
        </authorList>
    </citation>
    <scope>NUCLEOTIDE SEQUENCE</scope>
    <source>
        <strain evidence="2">LP05-1</strain>
    </source>
</reference>
<dbReference type="InterPro" id="IPR010982">
    <property type="entry name" value="Lambda_DNA-bd_dom_sf"/>
</dbReference>
<dbReference type="CDD" id="cd00093">
    <property type="entry name" value="HTH_XRE"/>
    <property type="match status" value="1"/>
</dbReference>
<evidence type="ECO:0000313" key="2">
    <source>
        <dbReference type="EMBL" id="MCS0639877.1"/>
    </source>
</evidence>
<dbReference type="Proteomes" id="UP001431313">
    <property type="component" value="Unassembled WGS sequence"/>
</dbReference>
<sequence length="279" mass="31474">MIPVVNVKELDPDASPEANWGARLRRHRLAQGWSQEETGRRMAYSAQHISALETGRKKPTLQVARRADVAFGTGDEFERAYEKVRNAGLLAGFPQFIEHEGEAVEIRLYEVGVIPGLLQTVEYATANAESEVKRGAITREQAEERIRLVEERQEALKRAPAPHVFAVLDEGCLLRPMGGPEVMRRQYDRLLEFAEQPNAVLQVAPFSMGDRRPLNLPITLLTLPDRSLVLYAESADRGHLERDSAYVMPLLTAYHQLQRHALSPTESVDYIRKLRKGTT</sequence>
<dbReference type="PROSITE" id="PS50943">
    <property type="entry name" value="HTH_CROC1"/>
    <property type="match status" value="1"/>
</dbReference>
<dbReference type="Pfam" id="PF19054">
    <property type="entry name" value="DUF5753"/>
    <property type="match status" value="1"/>
</dbReference>
<organism evidence="2 3">
    <name type="scientific">Streptomyces pyxinae</name>
    <dbReference type="NCBI Taxonomy" id="2970734"/>
    <lineage>
        <taxon>Bacteria</taxon>
        <taxon>Bacillati</taxon>
        <taxon>Actinomycetota</taxon>
        <taxon>Actinomycetes</taxon>
        <taxon>Kitasatosporales</taxon>
        <taxon>Streptomycetaceae</taxon>
        <taxon>Streptomyces</taxon>
    </lineage>
</organism>
<dbReference type="EMBL" id="JANUGQ010000052">
    <property type="protein sequence ID" value="MCS0639877.1"/>
    <property type="molecule type" value="Genomic_DNA"/>
</dbReference>
<dbReference type="SMART" id="SM00530">
    <property type="entry name" value="HTH_XRE"/>
    <property type="match status" value="1"/>
</dbReference>
<dbReference type="SUPFAM" id="SSF47413">
    <property type="entry name" value="lambda repressor-like DNA-binding domains"/>
    <property type="match status" value="1"/>
</dbReference>
<gene>
    <name evidence="2" type="ORF">NX801_30435</name>
</gene>
<name>A0ABT2CR07_9ACTN</name>